<organism evidence="6 7">
    <name type="scientific">Candidatus Coproplasma avicola</name>
    <dbReference type="NCBI Taxonomy" id="2840744"/>
    <lineage>
        <taxon>Bacteria</taxon>
        <taxon>Bacillati</taxon>
        <taxon>Bacillota</taxon>
        <taxon>Clostridia</taxon>
        <taxon>Eubacteriales</taxon>
        <taxon>Candidatus Coproplasma</taxon>
    </lineage>
</organism>
<comment type="caution">
    <text evidence="6">The sequence shown here is derived from an EMBL/GenBank/DDBJ whole genome shotgun (WGS) entry which is preliminary data.</text>
</comment>
<dbReference type="Proteomes" id="UP000823913">
    <property type="component" value="Unassembled WGS sequence"/>
</dbReference>
<name>A0A9D1E5A2_9FIRM</name>
<evidence type="ECO:0000256" key="4">
    <source>
        <dbReference type="SAM" id="MobiDB-lite"/>
    </source>
</evidence>
<dbReference type="InterPro" id="IPR040582">
    <property type="entry name" value="OB_MalK-like"/>
</dbReference>
<dbReference type="PANTHER" id="PTHR43875:SF1">
    <property type="entry name" value="OSMOPROTECTIVE COMPOUNDS UPTAKE ATP-BINDING PROTEIN GGTA"/>
    <property type="match status" value="1"/>
</dbReference>
<dbReference type="Gene3D" id="2.40.50.100">
    <property type="match status" value="1"/>
</dbReference>
<dbReference type="InterPro" id="IPR047641">
    <property type="entry name" value="ABC_transpr_MalK/UgpC-like"/>
</dbReference>
<dbReference type="SUPFAM" id="SSF52540">
    <property type="entry name" value="P-loop containing nucleoside triphosphate hydrolases"/>
    <property type="match status" value="1"/>
</dbReference>
<reference evidence="6" key="1">
    <citation type="submission" date="2020-10" db="EMBL/GenBank/DDBJ databases">
        <authorList>
            <person name="Gilroy R."/>
        </authorList>
    </citation>
    <scope>NUCLEOTIDE SEQUENCE</scope>
    <source>
        <strain evidence="6">ChiW16-3235</strain>
    </source>
</reference>
<keyword evidence="2" id="KW-0547">Nucleotide-binding</keyword>
<gene>
    <name evidence="6" type="ORF">IAB94_01795</name>
</gene>
<evidence type="ECO:0000313" key="7">
    <source>
        <dbReference type="Proteomes" id="UP000823913"/>
    </source>
</evidence>
<protein>
    <submittedName>
        <fullName evidence="6">ABC transporter ATP-binding protein</fullName>
    </submittedName>
</protein>
<evidence type="ECO:0000256" key="3">
    <source>
        <dbReference type="ARBA" id="ARBA00022840"/>
    </source>
</evidence>
<dbReference type="SMART" id="SM00382">
    <property type="entry name" value="AAA"/>
    <property type="match status" value="1"/>
</dbReference>
<keyword evidence="3 6" id="KW-0067">ATP-binding</keyword>
<dbReference type="AlphaFoldDB" id="A0A9D1E5A2"/>
<dbReference type="FunFam" id="3.40.50.300:FF:000042">
    <property type="entry name" value="Maltose/maltodextrin ABC transporter, ATP-binding protein"/>
    <property type="match status" value="1"/>
</dbReference>
<evidence type="ECO:0000313" key="6">
    <source>
        <dbReference type="EMBL" id="HIR66762.1"/>
    </source>
</evidence>
<dbReference type="InterPro" id="IPR003593">
    <property type="entry name" value="AAA+_ATPase"/>
</dbReference>
<dbReference type="GO" id="GO:0005524">
    <property type="term" value="F:ATP binding"/>
    <property type="evidence" value="ECO:0007669"/>
    <property type="project" value="UniProtKB-KW"/>
</dbReference>
<reference evidence="6" key="2">
    <citation type="journal article" date="2021" name="PeerJ">
        <title>Extensive microbial diversity within the chicken gut microbiome revealed by metagenomics and culture.</title>
        <authorList>
            <person name="Gilroy R."/>
            <person name="Ravi A."/>
            <person name="Getino M."/>
            <person name="Pursley I."/>
            <person name="Horton D.L."/>
            <person name="Alikhan N.F."/>
            <person name="Baker D."/>
            <person name="Gharbi K."/>
            <person name="Hall N."/>
            <person name="Watson M."/>
            <person name="Adriaenssens E.M."/>
            <person name="Foster-Nyarko E."/>
            <person name="Jarju S."/>
            <person name="Secka A."/>
            <person name="Antonio M."/>
            <person name="Oren A."/>
            <person name="Chaudhuri R.R."/>
            <person name="La Ragione R."/>
            <person name="Hildebrand F."/>
            <person name="Pallen M.J."/>
        </authorList>
    </citation>
    <scope>NUCLEOTIDE SEQUENCE</scope>
    <source>
        <strain evidence="6">ChiW16-3235</strain>
    </source>
</reference>
<evidence type="ECO:0000256" key="1">
    <source>
        <dbReference type="ARBA" id="ARBA00022448"/>
    </source>
</evidence>
<dbReference type="Pfam" id="PF17912">
    <property type="entry name" value="OB_MalK"/>
    <property type="match status" value="1"/>
</dbReference>
<dbReference type="InterPro" id="IPR027417">
    <property type="entry name" value="P-loop_NTPase"/>
</dbReference>
<dbReference type="PROSITE" id="PS50893">
    <property type="entry name" value="ABC_TRANSPORTER_2"/>
    <property type="match status" value="1"/>
</dbReference>
<evidence type="ECO:0000259" key="5">
    <source>
        <dbReference type="PROSITE" id="PS50893"/>
    </source>
</evidence>
<dbReference type="GO" id="GO:0055052">
    <property type="term" value="C:ATP-binding cassette (ABC) transporter complex, substrate-binding subunit-containing"/>
    <property type="evidence" value="ECO:0007669"/>
    <property type="project" value="TreeGrafter"/>
</dbReference>
<dbReference type="SUPFAM" id="SSF50331">
    <property type="entry name" value="MOP-like"/>
    <property type="match status" value="1"/>
</dbReference>
<dbReference type="GO" id="GO:0016887">
    <property type="term" value="F:ATP hydrolysis activity"/>
    <property type="evidence" value="ECO:0007669"/>
    <property type="project" value="InterPro"/>
</dbReference>
<dbReference type="InterPro" id="IPR008995">
    <property type="entry name" value="Mo/tungstate-bd_C_term_dom"/>
</dbReference>
<evidence type="ECO:0000256" key="2">
    <source>
        <dbReference type="ARBA" id="ARBA00022741"/>
    </source>
</evidence>
<feature type="region of interest" description="Disordered" evidence="4">
    <location>
        <begin position="385"/>
        <end position="406"/>
    </location>
</feature>
<accession>A0A9D1E5A2</accession>
<dbReference type="InterPro" id="IPR003439">
    <property type="entry name" value="ABC_transporter-like_ATP-bd"/>
</dbReference>
<dbReference type="PANTHER" id="PTHR43875">
    <property type="entry name" value="MALTODEXTRIN IMPORT ATP-BINDING PROTEIN MSMX"/>
    <property type="match status" value="1"/>
</dbReference>
<dbReference type="Pfam" id="PF00005">
    <property type="entry name" value="ABC_tran"/>
    <property type="match status" value="1"/>
</dbReference>
<proteinExistence type="predicted"/>
<feature type="domain" description="ABC transporter" evidence="5">
    <location>
        <begin position="4"/>
        <end position="235"/>
    </location>
</feature>
<dbReference type="Gene3D" id="3.40.50.300">
    <property type="entry name" value="P-loop containing nucleotide triphosphate hydrolases"/>
    <property type="match status" value="1"/>
</dbReference>
<keyword evidence="1" id="KW-0813">Transport</keyword>
<sequence>MANLVLKDVSKLYPSGALALCKVNLEVSDKEFIAVIGAEKSGKTTLLRVIAGLDDATSGQIIIGGKDMTGVHPKDRDVAMIFRNDTLYPSINVYENMAYGLKIRKTPQVAVEQRVKAAAEILGLTDVLTRKPKMLTAAQRQRVALGRAIAREPKLYLLDDPIAGLDDNLKAQMRSIIVSLQARMEGTFIYATKNVNEALTMATRVVVLREGVIQQVDTPANLYDYPANAYVGLLVGSPAMNMISGATLKEVNGALVAAYKGVNFAISPEVAARLEDKQAYVGTGRKVIVGIRPEDVVWGEGEDAAVTATEEADGRLYAECQLSGDLSLLALAPAGTAKGGAAKIKPDGARIYLFDGQTRLTLLSRDGGYEQTSYSDASVQPMAYEEEEQLKTSLKPVPPAKDKKRR</sequence>
<dbReference type="GO" id="GO:0140359">
    <property type="term" value="F:ABC-type transporter activity"/>
    <property type="evidence" value="ECO:0007669"/>
    <property type="project" value="UniProtKB-ARBA"/>
</dbReference>
<dbReference type="EMBL" id="DVHK01000043">
    <property type="protein sequence ID" value="HIR66762.1"/>
    <property type="molecule type" value="Genomic_DNA"/>
</dbReference>